<dbReference type="EMBL" id="JZXC01000001">
    <property type="protein sequence ID" value="KKA09939.1"/>
    <property type="molecule type" value="Genomic_DNA"/>
</dbReference>
<dbReference type="InterPro" id="IPR000683">
    <property type="entry name" value="Gfo/Idh/MocA-like_OxRdtase_N"/>
</dbReference>
<dbReference type="Gene3D" id="3.40.50.720">
    <property type="entry name" value="NAD(P)-binding Rossmann-like Domain"/>
    <property type="match status" value="1"/>
</dbReference>
<dbReference type="SUPFAM" id="SSF51735">
    <property type="entry name" value="NAD(P)-binding Rossmann-fold domains"/>
    <property type="match status" value="1"/>
</dbReference>
<dbReference type="InterPro" id="IPR055170">
    <property type="entry name" value="GFO_IDH_MocA-like_dom"/>
</dbReference>
<evidence type="ECO:0000313" key="6">
    <source>
        <dbReference type="Proteomes" id="UP000033662"/>
    </source>
</evidence>
<evidence type="ECO:0000259" key="4">
    <source>
        <dbReference type="Pfam" id="PF22725"/>
    </source>
</evidence>
<comment type="similarity">
    <text evidence="1">Belongs to the Gfo/Idh/MocA family.</text>
</comment>
<dbReference type="PANTHER" id="PTHR42840:SF3">
    <property type="entry name" value="BINDING ROSSMANN FOLD OXIDOREDUCTASE, PUTATIVE (AFU_ORTHOLOGUE AFUA_2G10240)-RELATED"/>
    <property type="match status" value="1"/>
</dbReference>
<dbReference type="GO" id="GO:0006740">
    <property type="term" value="P:NADPH regeneration"/>
    <property type="evidence" value="ECO:0007669"/>
    <property type="project" value="TreeGrafter"/>
</dbReference>
<dbReference type="InterPro" id="IPR036291">
    <property type="entry name" value="NAD(P)-bd_dom_sf"/>
</dbReference>
<dbReference type="Pfam" id="PF22725">
    <property type="entry name" value="GFO_IDH_MocA_C3"/>
    <property type="match status" value="1"/>
</dbReference>
<dbReference type="GO" id="GO:0005737">
    <property type="term" value="C:cytoplasm"/>
    <property type="evidence" value="ECO:0007669"/>
    <property type="project" value="TreeGrafter"/>
</dbReference>
<comment type="caution">
    <text evidence="5">The sequence shown here is derived from an EMBL/GenBank/DDBJ whole genome shotgun (WGS) entry which is preliminary data.</text>
</comment>
<feature type="domain" description="GFO/IDH/MocA-like oxidoreductase" evidence="4">
    <location>
        <begin position="129"/>
        <end position="236"/>
    </location>
</feature>
<dbReference type="Proteomes" id="UP000033662">
    <property type="component" value="Unassembled WGS sequence"/>
</dbReference>
<dbReference type="OrthoDB" id="9774191at2"/>
<dbReference type="Gene3D" id="3.30.360.10">
    <property type="entry name" value="Dihydrodipicolinate Reductase, domain 2"/>
    <property type="match status" value="1"/>
</dbReference>
<sequence>MSIAVGLVGAGVMGSEHARILREDTPGAKLSGVCDADPQKADAAACGSLTYSDPLEMIRSNNIDAVLIASPDSTHAELVMACLEVGKPVLCEKPLAMTAQQALAIVELEMSKSRRLVQVGYMRRFDPAYQMLKHSFDSGEIGEPLIVHNIHRNPVAPEWMTGSMSISNAFVHEIDITRWLLNTELSTIRITTTRKGDPLVIEACTNGGVIITTEVNMNCQYGYHVHAEIVGEQGVVSLSSMPSKVIHKAGQRALSYPSYWVPRFLEAYKEQTKAWIKTIQTGKPNAGANAWDGYITTAVAEQIIADNNVSPLIHLSLPACPSFYS</sequence>
<dbReference type="PATRIC" id="fig|132476.4.peg.194"/>
<feature type="domain" description="Gfo/Idh/MocA-like oxidoreductase N-terminal" evidence="3">
    <location>
        <begin position="4"/>
        <end position="121"/>
    </location>
</feature>
<dbReference type="AlphaFoldDB" id="A0A0F4XVI4"/>
<evidence type="ECO:0000256" key="2">
    <source>
        <dbReference type="ARBA" id="ARBA00023002"/>
    </source>
</evidence>
<dbReference type="GO" id="GO:0016491">
    <property type="term" value="F:oxidoreductase activity"/>
    <property type="evidence" value="ECO:0007669"/>
    <property type="project" value="UniProtKB-KW"/>
</dbReference>
<keyword evidence="2" id="KW-0560">Oxidoreductase</keyword>
<evidence type="ECO:0000259" key="3">
    <source>
        <dbReference type="Pfam" id="PF01408"/>
    </source>
</evidence>
<dbReference type="Pfam" id="PF01408">
    <property type="entry name" value="GFO_IDH_MocA"/>
    <property type="match status" value="1"/>
</dbReference>
<reference evidence="5 6" key="1">
    <citation type="submission" date="2015-03" db="EMBL/GenBank/DDBJ databases">
        <title>Pseudomonas fluorescens 1855-344 Genome sequencing and assembly.</title>
        <authorList>
            <person name="Eng W.W.H."/>
            <person name="Gan H.M."/>
            <person name="Savka M.A."/>
        </authorList>
    </citation>
    <scope>NUCLEOTIDE SEQUENCE [LARGE SCALE GENOMIC DNA]</scope>
    <source>
        <strain evidence="5 6">1855-344</strain>
    </source>
</reference>
<proteinExistence type="inferred from homology"/>
<evidence type="ECO:0000313" key="5">
    <source>
        <dbReference type="EMBL" id="KKA09939.1"/>
    </source>
</evidence>
<accession>A0A0F4XVI4</accession>
<dbReference type="SUPFAM" id="SSF55347">
    <property type="entry name" value="Glyceraldehyde-3-phosphate dehydrogenase-like, C-terminal domain"/>
    <property type="match status" value="1"/>
</dbReference>
<name>A0A0F4XVI4_9PSED</name>
<evidence type="ECO:0000256" key="1">
    <source>
        <dbReference type="ARBA" id="ARBA00010928"/>
    </source>
</evidence>
<dbReference type="GO" id="GO:0000166">
    <property type="term" value="F:nucleotide binding"/>
    <property type="evidence" value="ECO:0007669"/>
    <property type="project" value="InterPro"/>
</dbReference>
<gene>
    <name evidence="5" type="ORF">VP02_00890</name>
</gene>
<protein>
    <submittedName>
        <fullName evidence="5">Myo-inositol 2-dehydrogenase</fullName>
    </submittedName>
</protein>
<organism evidence="5 6">
    <name type="scientific">Pseudomonas kilonensis</name>
    <dbReference type="NCBI Taxonomy" id="132476"/>
    <lineage>
        <taxon>Bacteria</taxon>
        <taxon>Pseudomonadati</taxon>
        <taxon>Pseudomonadota</taxon>
        <taxon>Gammaproteobacteria</taxon>
        <taxon>Pseudomonadales</taxon>
        <taxon>Pseudomonadaceae</taxon>
        <taxon>Pseudomonas</taxon>
    </lineage>
</organism>
<dbReference type="PANTHER" id="PTHR42840">
    <property type="entry name" value="NAD(P)-BINDING ROSSMANN-FOLD SUPERFAMILY PROTEIN-RELATED"/>
    <property type="match status" value="1"/>
</dbReference>